<protein>
    <recommendedName>
        <fullName evidence="3">Cell division protein FtsL</fullName>
    </recommendedName>
</protein>
<gene>
    <name evidence="1" type="ORF">FVE67_02655</name>
</gene>
<dbReference type="EMBL" id="CP042909">
    <property type="protein sequence ID" value="QJA05764.1"/>
    <property type="molecule type" value="Genomic_DNA"/>
</dbReference>
<name>A0A6H1WRI1_9BACT</name>
<evidence type="ECO:0000313" key="1">
    <source>
        <dbReference type="EMBL" id="QJA05764.1"/>
    </source>
</evidence>
<dbReference type="KEGG" id="tmai:FVE67_02655"/>
<dbReference type="RefSeq" id="WP_168719124.1">
    <property type="nucleotide sequence ID" value="NZ_CP042909.1"/>
</dbReference>
<keyword evidence="2" id="KW-1185">Reference proteome</keyword>
<sequence>MRALSAGYPYQPRARTRSRGLSLRGVLLLALGLLLALPWLLAGVRLYQWQGVHRSRKAEEAHRARLLKTWEALTAEEVVRQKVAPLGLHKPTEKEMVRLP</sequence>
<evidence type="ECO:0000313" key="2">
    <source>
        <dbReference type="Proteomes" id="UP000501253"/>
    </source>
</evidence>
<dbReference type="Proteomes" id="UP000501253">
    <property type="component" value="Chromosome"/>
</dbReference>
<dbReference type="AlphaFoldDB" id="A0A6H1WRI1"/>
<evidence type="ECO:0008006" key="3">
    <source>
        <dbReference type="Google" id="ProtNLM"/>
    </source>
</evidence>
<proteinExistence type="predicted"/>
<reference evidence="1 2" key="1">
    <citation type="submission" date="2019-08" db="EMBL/GenBank/DDBJ databases">
        <title>Complete genome sequence of Thermosulfurimonas marina SU872T, an anaerobic thermophilic chemolithoautotrophic bacterium isolated from a shallow marine hydrothermal vent.</title>
        <authorList>
            <person name="Allioux M."/>
            <person name="Jebbar M."/>
            <person name="Slobodkina G."/>
            <person name="Slobodkin A."/>
            <person name="Moalic Y."/>
            <person name="Frolova A."/>
            <person name="Shao Z."/>
            <person name="Alain K."/>
        </authorList>
    </citation>
    <scope>NUCLEOTIDE SEQUENCE [LARGE SCALE GENOMIC DNA]</scope>
    <source>
        <strain evidence="1 2">SU872</strain>
    </source>
</reference>
<organism evidence="1 2">
    <name type="scientific">Thermosulfurimonas marina</name>
    <dbReference type="NCBI Taxonomy" id="2047767"/>
    <lineage>
        <taxon>Bacteria</taxon>
        <taxon>Pseudomonadati</taxon>
        <taxon>Thermodesulfobacteriota</taxon>
        <taxon>Thermodesulfobacteria</taxon>
        <taxon>Thermodesulfobacteriales</taxon>
        <taxon>Thermodesulfobacteriaceae</taxon>
        <taxon>Thermosulfurimonas</taxon>
    </lineage>
</organism>
<accession>A0A6H1WRI1</accession>